<sequence length="75" mass="8771">MRVHGFTPSPGKADRPFSRATYLGPPPLPWCWCVCLRTRRQDSAFRVGWVRVTTNVGRRLSRLKFKLQIRVMRVT</sequence>
<protein>
    <submittedName>
        <fullName evidence="1">Uncharacterized protein</fullName>
    </submittedName>
</protein>
<dbReference type="Proteomes" id="UP001206483">
    <property type="component" value="Unassembled WGS sequence"/>
</dbReference>
<gene>
    <name evidence="1" type="ORF">FHR36_005474</name>
</gene>
<organism evidence="1 2">
    <name type="scientific">Kitasatospora paracochleata</name>
    <dbReference type="NCBI Taxonomy" id="58354"/>
    <lineage>
        <taxon>Bacteria</taxon>
        <taxon>Bacillati</taxon>
        <taxon>Actinomycetota</taxon>
        <taxon>Actinomycetes</taxon>
        <taxon>Kitasatosporales</taxon>
        <taxon>Streptomycetaceae</taxon>
        <taxon>Kitasatospora</taxon>
    </lineage>
</organism>
<dbReference type="EMBL" id="JAMZDX010000005">
    <property type="protein sequence ID" value="MCP2312308.1"/>
    <property type="molecule type" value="Genomic_DNA"/>
</dbReference>
<comment type="caution">
    <text evidence="1">The sequence shown here is derived from an EMBL/GenBank/DDBJ whole genome shotgun (WGS) entry which is preliminary data.</text>
</comment>
<accession>A0ABT1J4F1</accession>
<evidence type="ECO:0000313" key="2">
    <source>
        <dbReference type="Proteomes" id="UP001206483"/>
    </source>
</evidence>
<name>A0ABT1J4F1_9ACTN</name>
<evidence type="ECO:0000313" key="1">
    <source>
        <dbReference type="EMBL" id="MCP2312308.1"/>
    </source>
</evidence>
<proteinExistence type="predicted"/>
<reference evidence="1 2" key="1">
    <citation type="submission" date="2022-06" db="EMBL/GenBank/DDBJ databases">
        <title>Sequencing the genomes of 1000 actinobacteria strains.</title>
        <authorList>
            <person name="Klenk H.-P."/>
        </authorList>
    </citation>
    <scope>NUCLEOTIDE SEQUENCE [LARGE SCALE GENOMIC DNA]</scope>
    <source>
        <strain evidence="1 2">DSM 41656</strain>
    </source>
</reference>
<keyword evidence="2" id="KW-1185">Reference proteome</keyword>